<feature type="transmembrane region" description="Helical" evidence="1">
    <location>
        <begin position="35"/>
        <end position="53"/>
    </location>
</feature>
<evidence type="ECO:0000313" key="4">
    <source>
        <dbReference type="Proteomes" id="UP000013781"/>
    </source>
</evidence>
<dbReference type="OrthoDB" id="9778037at2"/>
<dbReference type="AlphaFoldDB" id="R2TPC1"/>
<protein>
    <submittedName>
        <fullName evidence="2">Uncharacterized protein</fullName>
    </submittedName>
</protein>
<dbReference type="PANTHER" id="PTHR34351">
    <property type="entry name" value="SLR1927 PROTEIN-RELATED"/>
    <property type="match status" value="1"/>
</dbReference>
<accession>R2TPC1</accession>
<evidence type="ECO:0000256" key="1">
    <source>
        <dbReference type="SAM" id="Phobius"/>
    </source>
</evidence>
<reference evidence="3 5" key="2">
    <citation type="submission" date="2013-03" db="EMBL/GenBank/DDBJ databases">
        <title>The Genome Sequence of Enterococcus moraviensis BAA-383 (PacBio/Illumina hybrid assembly).</title>
        <authorList>
            <consortium name="The Broad Institute Genomics Platform"/>
            <consortium name="The Broad Institute Genome Sequencing Center for Infectious Disease"/>
            <person name="Earl A."/>
            <person name="Russ C."/>
            <person name="Gilmore M."/>
            <person name="Surin D."/>
            <person name="Walker B."/>
            <person name="Young S."/>
            <person name="Zeng Q."/>
            <person name="Gargeya S."/>
            <person name="Fitzgerald M."/>
            <person name="Haas B."/>
            <person name="Abouelleil A."/>
            <person name="Allen A.W."/>
            <person name="Alvarado L."/>
            <person name="Arachchi H.M."/>
            <person name="Berlin A.M."/>
            <person name="Chapman S.B."/>
            <person name="Gainer-Dewar J."/>
            <person name="Goldberg J."/>
            <person name="Griggs A."/>
            <person name="Gujja S."/>
            <person name="Hansen M."/>
            <person name="Howarth C."/>
            <person name="Imamovic A."/>
            <person name="Ireland A."/>
            <person name="Larimer J."/>
            <person name="McCowan C."/>
            <person name="Murphy C."/>
            <person name="Pearson M."/>
            <person name="Poon T.W."/>
            <person name="Priest M."/>
            <person name="Roberts A."/>
            <person name="Saif S."/>
            <person name="Shea T."/>
            <person name="Sisk P."/>
            <person name="Sykes S."/>
            <person name="Wortman J."/>
            <person name="Nusbaum C."/>
            <person name="Birren B."/>
        </authorList>
    </citation>
    <scope>NUCLEOTIDE SEQUENCE [LARGE SCALE GENOMIC DNA]</scope>
    <source>
        <strain evidence="3 5">ATCC BAA-383</strain>
    </source>
</reference>
<dbReference type="Proteomes" id="UP000014157">
    <property type="component" value="Unassembled WGS sequence"/>
</dbReference>
<proteinExistence type="predicted"/>
<dbReference type="EMBL" id="AJAS01000002">
    <property type="protein sequence ID" value="EOI07014.1"/>
    <property type="molecule type" value="Genomic_DNA"/>
</dbReference>
<reference evidence="2 4" key="1">
    <citation type="submission" date="2013-02" db="EMBL/GenBank/DDBJ databases">
        <title>The Genome Sequence of Enterococcus moraviensis BAA-383.</title>
        <authorList>
            <consortium name="The Broad Institute Genome Sequencing Platform"/>
            <consortium name="The Broad Institute Genome Sequencing Center for Infectious Disease"/>
            <person name="Earl A.M."/>
            <person name="Gilmore M.S."/>
            <person name="Lebreton F."/>
            <person name="Walker B."/>
            <person name="Young S.K."/>
            <person name="Zeng Q."/>
            <person name="Gargeya S."/>
            <person name="Fitzgerald M."/>
            <person name="Haas B."/>
            <person name="Abouelleil A."/>
            <person name="Alvarado L."/>
            <person name="Arachchi H.M."/>
            <person name="Berlin A.M."/>
            <person name="Chapman S.B."/>
            <person name="Dewar J."/>
            <person name="Goldberg J."/>
            <person name="Griggs A."/>
            <person name="Gujja S."/>
            <person name="Hansen M."/>
            <person name="Howarth C."/>
            <person name="Imamovic A."/>
            <person name="Larimer J."/>
            <person name="McCowan C."/>
            <person name="Murphy C."/>
            <person name="Neiman D."/>
            <person name="Pearson M."/>
            <person name="Priest M."/>
            <person name="Roberts A."/>
            <person name="Saif S."/>
            <person name="Shea T."/>
            <person name="Sisk P."/>
            <person name="Sykes S."/>
            <person name="Wortman J."/>
            <person name="Nusbaum C."/>
            <person name="Birren B."/>
        </authorList>
    </citation>
    <scope>NUCLEOTIDE SEQUENCE [LARGE SCALE GENOMIC DNA]</scope>
    <source>
        <strain evidence="2 4">ATCC BAA-383</strain>
    </source>
</reference>
<dbReference type="eggNOG" id="COG1721">
    <property type="taxonomic scope" value="Bacteria"/>
</dbReference>
<sequence>MKGYVSTNLIRAFRFALFYSSIFLYTIVFNNPTGWALFFFLTFLLLADLILLAPSLKKIQVHSSEHTLYEVNRQHKIKLEIFRYRPTLLRIPMLTITLAENVSVQKQVLPLYSGQSKQLVFNWQPTKRGVFEQLPLILVGSDVFQLFSKQKTLFVTGPFVILPMLQLDLAEQVYQHLLAASPNFTAPFGDQTFTVRNFRNYNTGDPLNSVDWKQSGKRNELIIKEFEHETKTNTHFLFYGLSDEKFEELLSLYYSLIHLVEKRLSFEETILATIPDSTSKEIQLALMTPLRKECPLPTFSNKKLVIFAPKKTEYLEMQLTSLQKKNDIFLFTFEGEMICLHWKDQVTVIKKGGPILEK</sequence>
<evidence type="ECO:0000313" key="2">
    <source>
        <dbReference type="EMBL" id="EOI07014.1"/>
    </source>
</evidence>
<comment type="caution">
    <text evidence="2">The sequence shown here is derived from an EMBL/GenBank/DDBJ whole genome shotgun (WGS) entry which is preliminary data.</text>
</comment>
<dbReference type="EMBL" id="ASWB01000004">
    <property type="protein sequence ID" value="EOT65356.1"/>
    <property type="molecule type" value="Genomic_DNA"/>
</dbReference>
<feature type="transmembrane region" description="Helical" evidence="1">
    <location>
        <begin position="12"/>
        <end position="29"/>
    </location>
</feature>
<organism evidence="2 4">
    <name type="scientific">Enterococcus moraviensis ATCC BAA-383</name>
    <dbReference type="NCBI Taxonomy" id="1158609"/>
    <lineage>
        <taxon>Bacteria</taxon>
        <taxon>Bacillati</taxon>
        <taxon>Bacillota</taxon>
        <taxon>Bacilli</taxon>
        <taxon>Lactobacillales</taxon>
        <taxon>Enterococcaceae</taxon>
        <taxon>Enterococcus</taxon>
    </lineage>
</organism>
<evidence type="ECO:0000313" key="3">
    <source>
        <dbReference type="EMBL" id="EOT65356.1"/>
    </source>
</evidence>
<evidence type="ECO:0000313" key="5">
    <source>
        <dbReference type="Proteomes" id="UP000014157"/>
    </source>
</evidence>
<dbReference type="PANTHER" id="PTHR34351:SF2">
    <property type="entry name" value="DUF58 DOMAIN-CONTAINING PROTEIN"/>
    <property type="match status" value="1"/>
</dbReference>
<name>R2TPC1_9ENTE</name>
<keyword evidence="5" id="KW-1185">Reference proteome</keyword>
<dbReference type="HOGENOM" id="CLU_069781_0_0_9"/>
<dbReference type="STRING" id="155617.RV09_GL003226"/>
<keyword evidence="1" id="KW-0472">Membrane</keyword>
<dbReference type="RefSeq" id="WP_010763779.1">
    <property type="nucleotide sequence ID" value="NZ_ASWB01000004.1"/>
</dbReference>
<keyword evidence="1" id="KW-0812">Transmembrane</keyword>
<gene>
    <name evidence="3" type="ORF">I586_03090</name>
    <name evidence="2" type="ORF">UAY_00356</name>
</gene>
<dbReference type="Proteomes" id="UP000013781">
    <property type="component" value="Unassembled WGS sequence"/>
</dbReference>
<dbReference type="PATRIC" id="fig|1158609.3.peg.341"/>
<keyword evidence="1" id="KW-1133">Transmembrane helix</keyword>